<keyword evidence="3" id="KW-0663">Pyridoxal phosphate</keyword>
<dbReference type="GO" id="GO:0006520">
    <property type="term" value="P:amino acid metabolic process"/>
    <property type="evidence" value="ECO:0007669"/>
    <property type="project" value="InterPro"/>
</dbReference>
<dbReference type="Pfam" id="PF01212">
    <property type="entry name" value="Beta_elim_lyase"/>
    <property type="match status" value="1"/>
</dbReference>
<dbReference type="Gene3D" id="3.40.640.10">
    <property type="entry name" value="Type I PLP-dependent aspartate aminotransferase-like (Major domain)"/>
    <property type="match status" value="1"/>
</dbReference>
<reference evidence="5" key="1">
    <citation type="submission" date="2023-08" db="EMBL/GenBank/DDBJ databases">
        <authorList>
            <person name="Alioto T."/>
            <person name="Alioto T."/>
            <person name="Gomez Garrido J."/>
        </authorList>
    </citation>
    <scope>NUCLEOTIDE SEQUENCE</scope>
</reference>
<gene>
    <name evidence="5" type="ORF">OCTVUL_1B006949</name>
</gene>
<dbReference type="Gene3D" id="3.90.1150.10">
    <property type="entry name" value="Aspartate Aminotransferase, domain 1"/>
    <property type="match status" value="1"/>
</dbReference>
<dbReference type="InterPro" id="IPR001597">
    <property type="entry name" value="ArAA_b-elim_lyase/Thr_aldolase"/>
</dbReference>
<evidence type="ECO:0000256" key="2">
    <source>
        <dbReference type="ARBA" id="ARBA00009721"/>
    </source>
</evidence>
<evidence type="ECO:0000313" key="6">
    <source>
        <dbReference type="Proteomes" id="UP001162480"/>
    </source>
</evidence>
<evidence type="ECO:0000256" key="1">
    <source>
        <dbReference type="ARBA" id="ARBA00001933"/>
    </source>
</evidence>
<dbReference type="Proteomes" id="UP001162480">
    <property type="component" value="Chromosome 17"/>
</dbReference>
<dbReference type="InterPro" id="IPR015424">
    <property type="entry name" value="PyrdxlP-dep_Trfase"/>
</dbReference>
<dbReference type="SUPFAM" id="SSF53383">
    <property type="entry name" value="PLP-dependent transferases"/>
    <property type="match status" value="1"/>
</dbReference>
<dbReference type="InterPro" id="IPR015421">
    <property type="entry name" value="PyrdxlP-dep_Trfase_major"/>
</dbReference>
<dbReference type="GO" id="GO:0016829">
    <property type="term" value="F:lyase activity"/>
    <property type="evidence" value="ECO:0007669"/>
    <property type="project" value="InterPro"/>
</dbReference>
<dbReference type="PANTHER" id="PTHR32325">
    <property type="entry name" value="BETA-ELIMINATING LYASE-LIKE PROTEIN-RELATED"/>
    <property type="match status" value="1"/>
</dbReference>
<dbReference type="NCBIfam" id="NF009709">
    <property type="entry name" value="PRK13238.1"/>
    <property type="match status" value="1"/>
</dbReference>
<keyword evidence="6" id="KW-1185">Reference proteome</keyword>
<organism evidence="5 6">
    <name type="scientific">Octopus vulgaris</name>
    <name type="common">Common octopus</name>
    <dbReference type="NCBI Taxonomy" id="6645"/>
    <lineage>
        <taxon>Eukaryota</taxon>
        <taxon>Metazoa</taxon>
        <taxon>Spiralia</taxon>
        <taxon>Lophotrochozoa</taxon>
        <taxon>Mollusca</taxon>
        <taxon>Cephalopoda</taxon>
        <taxon>Coleoidea</taxon>
        <taxon>Octopodiformes</taxon>
        <taxon>Octopoda</taxon>
        <taxon>Incirrata</taxon>
        <taxon>Octopodidae</taxon>
        <taxon>Octopus</taxon>
    </lineage>
</organism>
<evidence type="ECO:0000259" key="4">
    <source>
        <dbReference type="Pfam" id="PF01212"/>
    </source>
</evidence>
<dbReference type="InterPro" id="IPR015422">
    <property type="entry name" value="PyrdxlP-dep_Trfase_small"/>
</dbReference>
<evidence type="ECO:0000313" key="5">
    <source>
        <dbReference type="EMBL" id="CAI9735558.1"/>
    </source>
</evidence>
<sequence length="497" mass="56664">MHLQRQSNLMLMEYLNCRIGGQSSDFIEPFKIHIVENIKINTRNDRLTALEKTDYNVFKIHPEDVMIDFLTDAGTNGLSLKQNSRLWMGDESYAGSSSFEILKDNATYISGFENILPVFSKRTSEEIVSSYLAKAGDRVIGNTFTYTLENHLKHIKAEPISMVDWSDENFGGNLDIKAFRNILKQNDKEKISFVIMNVPSKNLGGQPVSMSNMKEVSDLCREHSIPVYIESSMYGENCWRTKMYEENYFNKSLVEISQEMFSYFDGCILSAKRDGRSEIGSVICLRDDEMTRELGNVITFKAGFITYGGMAGRDMEIVAEGMRSALDEQLQDYREKQLAYFKKSLKEFGVPIVEPIGCNTIFIDAEKAFPQLSRKFYPAWSLACAAYIIGGIRCAEFGQITHATQSLPDDHPLKGRELIKLEVPRFIYTTCHFLYVAYVFSQLISHKIISGMKIVDSPECKVKHIKTSMVPLSSMDYGDIHLLPVQNSDHIHFFKNM</sequence>
<dbReference type="PANTHER" id="PTHR32325:SF4">
    <property type="entry name" value="TRYPTOPHANASE"/>
    <property type="match status" value="1"/>
</dbReference>
<protein>
    <submittedName>
        <fullName evidence="5">MAG: tyrosine phenol-lyase</fullName>
    </submittedName>
</protein>
<proteinExistence type="inferred from homology"/>
<feature type="domain" description="Aromatic amino acid beta-eliminating lyase/threonine aldolase" evidence="4">
    <location>
        <begin position="68"/>
        <end position="436"/>
    </location>
</feature>
<accession>A0AA36BJV4</accession>
<dbReference type="AlphaFoldDB" id="A0AA36BJV4"/>
<name>A0AA36BJV4_OCTVU</name>
<comment type="similarity">
    <text evidence="2">Belongs to the beta-eliminating lyase family.</text>
</comment>
<comment type="cofactor">
    <cofactor evidence="1">
        <name>pyridoxal 5'-phosphate</name>
        <dbReference type="ChEBI" id="CHEBI:597326"/>
    </cofactor>
</comment>
<dbReference type="EMBL" id="OX597830">
    <property type="protein sequence ID" value="CAI9735558.1"/>
    <property type="molecule type" value="Genomic_DNA"/>
</dbReference>
<evidence type="ECO:0000256" key="3">
    <source>
        <dbReference type="ARBA" id="ARBA00022898"/>
    </source>
</evidence>